<dbReference type="Proteomes" id="UP000198809">
    <property type="component" value="Unassembled WGS sequence"/>
</dbReference>
<evidence type="ECO:0000313" key="3">
    <source>
        <dbReference type="EMBL" id="SEO57697.1"/>
    </source>
</evidence>
<dbReference type="OrthoDB" id="2628763at2"/>
<evidence type="ECO:0000313" key="5">
    <source>
        <dbReference type="Proteomes" id="UP000683429"/>
    </source>
</evidence>
<name>A0A1H8QUG5_9BACL</name>
<protein>
    <submittedName>
        <fullName evidence="3">Uncharacterized protein</fullName>
    </submittedName>
</protein>
<evidence type="ECO:0000256" key="1">
    <source>
        <dbReference type="SAM" id="MobiDB-lite"/>
    </source>
</evidence>
<sequence>MEDKNRLTDPKGSGVEPIPDPDNPQAEREGATGKVEDIVGGIMDNIEESLTGDTPEDVNTSEESKQ</sequence>
<proteinExistence type="predicted"/>
<accession>A0A1H8QUG5</accession>
<keyword evidence="5" id="KW-1185">Reference proteome</keyword>
<reference evidence="2 5" key="2">
    <citation type="submission" date="2021-06" db="EMBL/GenBank/DDBJ databases">
        <title>Whole genome sequence of Paenibacillus sophorae DSM23020 for comparative genomics.</title>
        <authorList>
            <person name="Kim M.-J."/>
            <person name="Lee G."/>
            <person name="Shin J.-H."/>
        </authorList>
    </citation>
    <scope>NUCLEOTIDE SEQUENCE [LARGE SCALE GENOMIC DNA]</scope>
    <source>
        <strain evidence="2 5">DSM 23020</strain>
    </source>
</reference>
<gene>
    <name evidence="2" type="ORF">KP014_23380</name>
    <name evidence="3" type="ORF">SAMN04487895_1093</name>
</gene>
<feature type="region of interest" description="Disordered" evidence="1">
    <location>
        <begin position="1"/>
        <end position="66"/>
    </location>
</feature>
<evidence type="ECO:0000313" key="4">
    <source>
        <dbReference type="Proteomes" id="UP000198809"/>
    </source>
</evidence>
<evidence type="ECO:0000313" key="2">
    <source>
        <dbReference type="EMBL" id="QWU14834.1"/>
    </source>
</evidence>
<dbReference type="AlphaFoldDB" id="A0A1H8QUG5"/>
<reference evidence="3 4" key="1">
    <citation type="submission" date="2016-10" db="EMBL/GenBank/DDBJ databases">
        <authorList>
            <person name="de Groot N.N."/>
        </authorList>
    </citation>
    <scope>NUCLEOTIDE SEQUENCE [LARGE SCALE GENOMIC DNA]</scope>
    <source>
        <strain evidence="3 4">CGMCC 1.10238</strain>
    </source>
</reference>
<dbReference type="EMBL" id="FODH01000009">
    <property type="protein sequence ID" value="SEO57697.1"/>
    <property type="molecule type" value="Genomic_DNA"/>
</dbReference>
<feature type="compositionally biased region" description="Basic and acidic residues" evidence="1">
    <location>
        <begin position="25"/>
        <end position="37"/>
    </location>
</feature>
<dbReference type="RefSeq" id="WP_036599497.1">
    <property type="nucleotide sequence ID" value="NZ_CP076607.1"/>
</dbReference>
<dbReference type="Proteomes" id="UP000683429">
    <property type="component" value="Chromosome"/>
</dbReference>
<dbReference type="EMBL" id="CP076607">
    <property type="protein sequence ID" value="QWU14834.1"/>
    <property type="molecule type" value="Genomic_DNA"/>
</dbReference>
<organism evidence="3 4">
    <name type="scientific">Paenibacillus sophorae</name>
    <dbReference type="NCBI Taxonomy" id="1333845"/>
    <lineage>
        <taxon>Bacteria</taxon>
        <taxon>Bacillati</taxon>
        <taxon>Bacillota</taxon>
        <taxon>Bacilli</taxon>
        <taxon>Bacillales</taxon>
        <taxon>Paenibacillaceae</taxon>
        <taxon>Paenibacillus</taxon>
    </lineage>
</organism>